<accession>A0A1E3IYA2</accession>
<feature type="compositionally biased region" description="Basic and acidic residues" evidence="1">
    <location>
        <begin position="81"/>
        <end position="92"/>
    </location>
</feature>
<dbReference type="EMBL" id="AWGH01000016">
    <property type="protein sequence ID" value="ODN93552.1"/>
    <property type="molecule type" value="Genomic_DNA"/>
</dbReference>
<reference evidence="2 3" key="1">
    <citation type="submission" date="2016-06" db="EMBL/GenBank/DDBJ databases">
        <title>Evolution of pathogenesis and genome organization in the Tremellales.</title>
        <authorList>
            <person name="Cuomo C."/>
            <person name="Litvintseva A."/>
            <person name="Heitman J."/>
            <person name="Chen Y."/>
            <person name="Sun S."/>
            <person name="Springer D."/>
            <person name="Dromer F."/>
            <person name="Young S."/>
            <person name="Zeng Q."/>
            <person name="Chapman S."/>
            <person name="Gujja S."/>
            <person name="Saif S."/>
            <person name="Birren B."/>
        </authorList>
    </citation>
    <scope>NUCLEOTIDE SEQUENCE [LARGE SCALE GENOMIC DNA]</scope>
    <source>
        <strain evidence="2 3">CBS 7118</strain>
    </source>
</reference>
<evidence type="ECO:0000313" key="2">
    <source>
        <dbReference type="EMBL" id="ODN93552.1"/>
    </source>
</evidence>
<keyword evidence="3" id="KW-1185">Reference proteome</keyword>
<dbReference type="GeneID" id="30194630"/>
<sequence>MPPVTPSADENNDGVSAHMAPINAVGQLQEATDRPRFRHTFWSCGSCIDISQAFPPSCRVFQGRPGSQYGPENVRIRSNSHRGDGYGDKETAMDASRLC</sequence>
<dbReference type="Proteomes" id="UP000094819">
    <property type="component" value="Unassembled WGS sequence"/>
</dbReference>
<gene>
    <name evidence="2" type="ORF">L198_05417</name>
</gene>
<protein>
    <submittedName>
        <fullName evidence="2">Uncharacterized protein</fullName>
    </submittedName>
</protein>
<comment type="caution">
    <text evidence="2">The sequence shown here is derived from an EMBL/GenBank/DDBJ whole genome shotgun (WGS) entry which is preliminary data.</text>
</comment>
<organism evidence="2 3">
    <name type="scientific">Cryptococcus wingfieldii CBS 7118</name>
    <dbReference type="NCBI Taxonomy" id="1295528"/>
    <lineage>
        <taxon>Eukaryota</taxon>
        <taxon>Fungi</taxon>
        <taxon>Dikarya</taxon>
        <taxon>Basidiomycota</taxon>
        <taxon>Agaricomycotina</taxon>
        <taxon>Tremellomycetes</taxon>
        <taxon>Tremellales</taxon>
        <taxon>Cryptococcaceae</taxon>
        <taxon>Cryptococcus</taxon>
    </lineage>
</organism>
<dbReference type="RefSeq" id="XP_019030657.1">
    <property type="nucleotide sequence ID" value="XM_019177504.1"/>
</dbReference>
<feature type="region of interest" description="Disordered" evidence="1">
    <location>
        <begin position="1"/>
        <end position="30"/>
    </location>
</feature>
<proteinExistence type="predicted"/>
<dbReference type="AlphaFoldDB" id="A0A1E3IYA2"/>
<feature type="region of interest" description="Disordered" evidence="1">
    <location>
        <begin position="63"/>
        <end position="99"/>
    </location>
</feature>
<name>A0A1E3IYA2_9TREE</name>
<evidence type="ECO:0000256" key="1">
    <source>
        <dbReference type="SAM" id="MobiDB-lite"/>
    </source>
</evidence>
<evidence type="ECO:0000313" key="3">
    <source>
        <dbReference type="Proteomes" id="UP000094819"/>
    </source>
</evidence>